<protein>
    <submittedName>
        <fullName evidence="2">Uncharacterized protein</fullName>
    </submittedName>
</protein>
<reference evidence="2" key="1">
    <citation type="submission" date="2016-01" db="EMBL/GenBank/DDBJ databases">
        <authorList>
            <person name="Peeters C."/>
        </authorList>
    </citation>
    <scope>NUCLEOTIDE SEQUENCE</scope>
    <source>
        <strain evidence="2">LMG 29322</strain>
    </source>
</reference>
<dbReference type="AlphaFoldDB" id="A0A158DKH1"/>
<sequence>MAVEFGAVADESAAVEFVWKYSIPLTAATCALVAFSCEPSLRPVLFKRAMVAASVSCTPSAILTIWLCCAELPTDTVFAWFATEFAPGATVLAAVALAPFPTAIAVSRPFSFPPFAV</sequence>
<evidence type="ECO:0000313" key="3">
    <source>
        <dbReference type="Proteomes" id="UP000054851"/>
    </source>
</evidence>
<evidence type="ECO:0000256" key="1">
    <source>
        <dbReference type="SAM" id="Phobius"/>
    </source>
</evidence>
<evidence type="ECO:0000313" key="2">
    <source>
        <dbReference type="EMBL" id="SAK95108.1"/>
    </source>
</evidence>
<gene>
    <name evidence="2" type="ORF">AWB79_07188</name>
</gene>
<dbReference type="AntiFam" id="ANF00236">
    <property type="entry name" value="Shadow ORF (opposite sadA)"/>
</dbReference>
<dbReference type="EMBL" id="FCOA02000048">
    <property type="protein sequence ID" value="SAK95108.1"/>
    <property type="molecule type" value="Genomic_DNA"/>
</dbReference>
<accession>A0A158DKH1</accession>
<dbReference type="Proteomes" id="UP000054851">
    <property type="component" value="Unassembled WGS sequence"/>
</dbReference>
<keyword evidence="1" id="KW-0812">Transmembrane</keyword>
<feature type="transmembrane region" description="Helical" evidence="1">
    <location>
        <begin position="18"/>
        <end position="37"/>
    </location>
</feature>
<organism evidence="2 3">
    <name type="scientific">Caballeronia hypogeia</name>
    <dbReference type="NCBI Taxonomy" id="1777140"/>
    <lineage>
        <taxon>Bacteria</taxon>
        <taxon>Pseudomonadati</taxon>
        <taxon>Pseudomonadota</taxon>
        <taxon>Betaproteobacteria</taxon>
        <taxon>Burkholderiales</taxon>
        <taxon>Burkholderiaceae</taxon>
        <taxon>Caballeronia</taxon>
    </lineage>
</organism>
<comment type="caution">
    <text evidence="2">The sequence shown here is derived from an EMBL/GenBank/DDBJ whole genome shotgun (WGS) entry which is preliminary data.</text>
</comment>
<name>A0A158DKH1_9BURK</name>
<keyword evidence="3" id="KW-1185">Reference proteome</keyword>
<keyword evidence="1" id="KW-0472">Membrane</keyword>
<proteinExistence type="predicted"/>
<feature type="transmembrane region" description="Helical" evidence="1">
    <location>
        <begin position="49"/>
        <end position="73"/>
    </location>
</feature>
<feature type="transmembrane region" description="Helical" evidence="1">
    <location>
        <begin position="85"/>
        <end position="106"/>
    </location>
</feature>
<keyword evidence="1" id="KW-1133">Transmembrane helix</keyword>